<accession>A0ABR4LDS9</accession>
<dbReference type="Pfam" id="PF01185">
    <property type="entry name" value="Hydrophobin"/>
    <property type="match status" value="1"/>
</dbReference>
<evidence type="ECO:0000256" key="1">
    <source>
        <dbReference type="ARBA" id="ARBA00022969"/>
    </source>
</evidence>
<evidence type="ECO:0000256" key="3">
    <source>
        <dbReference type="ARBA" id="ARBA00023321"/>
    </source>
</evidence>
<gene>
    <name evidence="6" type="ORF">BJX67DRAFT_375201</name>
</gene>
<feature type="chain" id="PRO_5044995121" description="Hydrophobin" evidence="5">
    <location>
        <begin position="19"/>
        <end position="138"/>
    </location>
</feature>
<reference evidence="6 7" key="1">
    <citation type="submission" date="2024-07" db="EMBL/GenBank/DDBJ databases">
        <title>Section-level genome sequencing and comparative genomics of Aspergillus sections Usti and Cavernicolus.</title>
        <authorList>
            <consortium name="Lawrence Berkeley National Laboratory"/>
            <person name="Nybo J.L."/>
            <person name="Vesth T.C."/>
            <person name="Theobald S."/>
            <person name="Frisvad J.C."/>
            <person name="Larsen T.O."/>
            <person name="Kjaerboelling I."/>
            <person name="Rothschild-Mancinelli K."/>
            <person name="Lyhne E.K."/>
            <person name="Kogle M.E."/>
            <person name="Barry K."/>
            <person name="Clum A."/>
            <person name="Na H."/>
            <person name="Ledsgaard L."/>
            <person name="Lin J."/>
            <person name="Lipzen A."/>
            <person name="Kuo A."/>
            <person name="Riley R."/>
            <person name="Mondo S."/>
            <person name="Labutti K."/>
            <person name="Haridas S."/>
            <person name="Pangalinan J."/>
            <person name="Salamov A.A."/>
            <person name="Simmons B.A."/>
            <person name="Magnuson J.K."/>
            <person name="Chen J."/>
            <person name="Drula E."/>
            <person name="Henrissat B."/>
            <person name="Wiebenga A."/>
            <person name="Lubbers R.J."/>
            <person name="Gomes A.C."/>
            <person name="Macurrencykelacurrency M.R."/>
            <person name="Stajich J."/>
            <person name="Grigoriev I.V."/>
            <person name="Mortensen U.H."/>
            <person name="De Vries R.P."/>
            <person name="Baker S.E."/>
            <person name="Andersen M.R."/>
        </authorList>
    </citation>
    <scope>NUCLEOTIDE SEQUENCE [LARGE SCALE GENOMIC DNA]</scope>
    <source>
        <strain evidence="6 7">CBS 449.75</strain>
    </source>
</reference>
<feature type="signal peptide" evidence="5">
    <location>
        <begin position="1"/>
        <end position="18"/>
    </location>
</feature>
<dbReference type="RefSeq" id="XP_070881584.1">
    <property type="nucleotide sequence ID" value="XM_071031659.1"/>
</dbReference>
<comment type="similarity">
    <text evidence="5">Belongs to the fungal hydrophobin family.</text>
</comment>
<evidence type="ECO:0000313" key="6">
    <source>
        <dbReference type="EMBL" id="KAL2862605.1"/>
    </source>
</evidence>
<keyword evidence="1" id="KW-0749">Sporulation</keyword>
<comment type="caution">
    <text evidence="6">The sequence shown here is derived from an EMBL/GenBank/DDBJ whole genome shotgun (WGS) entry which is preliminary data.</text>
</comment>
<keyword evidence="5" id="KW-0732">Signal</keyword>
<comment type="subcellular location">
    <subcellularLocation>
        <location evidence="5">Secreted</location>
        <location evidence="5">Cell wall</location>
    </subcellularLocation>
    <subcellularLocation>
        <location evidence="4">Spore wall</location>
    </subcellularLocation>
</comment>
<dbReference type="GeneID" id="98146731"/>
<proteinExistence type="inferred from homology"/>
<keyword evidence="5" id="KW-0964">Secreted</keyword>
<dbReference type="SMART" id="SM00075">
    <property type="entry name" value="HYDRO"/>
    <property type="match status" value="1"/>
</dbReference>
<evidence type="ECO:0000313" key="7">
    <source>
        <dbReference type="Proteomes" id="UP001610432"/>
    </source>
</evidence>
<name>A0ABR4LDS9_9EURO</name>
<keyword evidence="3" id="KW-0183">Conidiation</keyword>
<keyword evidence="7" id="KW-1185">Reference proteome</keyword>
<keyword evidence="2 5" id="KW-1015">Disulfide bond</keyword>
<evidence type="ECO:0000256" key="4">
    <source>
        <dbReference type="ARBA" id="ARBA00093443"/>
    </source>
</evidence>
<dbReference type="InterPro" id="IPR001338">
    <property type="entry name" value="Class_I_Hydrophobin"/>
</dbReference>
<protein>
    <recommendedName>
        <fullName evidence="5">Hydrophobin</fullName>
    </recommendedName>
</protein>
<evidence type="ECO:0000256" key="2">
    <source>
        <dbReference type="ARBA" id="ARBA00023157"/>
    </source>
</evidence>
<dbReference type="EMBL" id="JBFXLQ010000065">
    <property type="protein sequence ID" value="KAL2862605.1"/>
    <property type="molecule type" value="Genomic_DNA"/>
</dbReference>
<organism evidence="6 7">
    <name type="scientific">Aspergillus lucknowensis</name>
    <dbReference type="NCBI Taxonomy" id="176173"/>
    <lineage>
        <taxon>Eukaryota</taxon>
        <taxon>Fungi</taxon>
        <taxon>Dikarya</taxon>
        <taxon>Ascomycota</taxon>
        <taxon>Pezizomycotina</taxon>
        <taxon>Eurotiomycetes</taxon>
        <taxon>Eurotiomycetidae</taxon>
        <taxon>Eurotiales</taxon>
        <taxon>Aspergillaceae</taxon>
        <taxon>Aspergillus</taxon>
        <taxon>Aspergillus subgen. Nidulantes</taxon>
    </lineage>
</organism>
<sequence>MHLLAILTTLPLLATSTALPNAEKPFHAPPIPNGLTVKEGSSKCGDQAQLSCCNKALYGGDSTAVNGLLSNILGAGSAAEGAGLFSECAKLNLDILGLSDILNQQCKQNIVCCAESPGSADADLVGLALPCVALGSIL</sequence>
<evidence type="ECO:0000256" key="5">
    <source>
        <dbReference type="RuleBase" id="RU365009"/>
    </source>
</evidence>
<dbReference type="Proteomes" id="UP001610432">
    <property type="component" value="Unassembled WGS sequence"/>
</dbReference>
<keyword evidence="5" id="KW-0134">Cell wall</keyword>